<dbReference type="OrthoDB" id="623514at2"/>
<dbReference type="Pfam" id="PF14903">
    <property type="entry name" value="WG_beta_rep"/>
    <property type="match status" value="5"/>
</dbReference>
<keyword evidence="3" id="KW-1185">Reference proteome</keyword>
<dbReference type="AlphaFoldDB" id="A0A1M6NK24"/>
<gene>
    <name evidence="2" type="ORF">SAMN04487908_1356</name>
</gene>
<dbReference type="EMBL" id="FQYV01000035">
    <property type="protein sequence ID" value="SHJ96057.1"/>
    <property type="molecule type" value="Genomic_DNA"/>
</dbReference>
<sequence length="826" mass="95121">MKQIFLLILISFCTIAIAQVPEPSREMRIDAEKPNVKNENASYYLKDGKYGFVLGNNRQEAIYDKITYGTNGFIIQKGKLFGLTDNKGTLISKLEFDSIGILKNDYLVKQNGKYGLLSDKGISVLPSKYNKILGRNNLVSIVKGTNGKVQLIFNETGKVFNQDVEYINLYYNLAIVKSNGKFGVITDKIIVPFKYDSIAHNISNVTKSKQKRVANDVETNNVSRPPIFDFMVLENNKLGLINSEGKIIYPAENDEIKRETMFAYYFIKKENLYSIYFTSSKTKTAFNFSRIYADGYGYVMAVQENKAGAFNLNGELIVPFEYDDDYISQYSGIGLRVTKNKKRGVIDSKGKIIVPVIYDDVSTLYNSNFKNFIKVTLDNKVGVISLEGKKIIPVDYEFISTEDDFFKVTTPEPNHKVGLYDKNGKIIVPAEYQWIAKSGTENSKIIILKKENNSYNFLNQKNELILPENSIKYGYILNENLLLNPFSSNNNYLLYIKSQKGKFGMLNEMTGVVDIPMIYDTILQRFEAGEHTYFSVQKGNKFGLINEKNEEIIPLKYNDININFVVSNYDKNYQVVVAKGNKYGAVNLKNEIQIPFQYTELERIADIELYKAKKKGRYQIINAKNQPINNDLYDEVANFEQKGGFEYGYKPSYQALTFRNGKMRVIDEKGNYLSTEITMQPHNGYRSFDELKFELIKALENNNDVLLKEFVDKIAPSDHILYYLKINMFNNNNTLDYVDISYIKEKYYNDLLQFKHNYWGKNSGLGYERTSLTEVTDYTLYSDGFITNKRNNDHAFGNVKYLEKILRNAVKINGFWISSYFMKQSF</sequence>
<dbReference type="Proteomes" id="UP000184172">
    <property type="component" value="Unassembled WGS sequence"/>
</dbReference>
<dbReference type="PANTHER" id="PTHR37841">
    <property type="entry name" value="GLR2918 PROTEIN"/>
    <property type="match status" value="1"/>
</dbReference>
<name>A0A1M6NK24_9FLAO</name>
<feature type="chain" id="PRO_5009919773" evidence="1">
    <location>
        <begin position="19"/>
        <end position="826"/>
    </location>
</feature>
<dbReference type="STRING" id="797419.SAMN05216556_1336"/>
<organism evidence="2 3">
    <name type="scientific">Aequorivita viscosa</name>
    <dbReference type="NCBI Taxonomy" id="797419"/>
    <lineage>
        <taxon>Bacteria</taxon>
        <taxon>Pseudomonadati</taxon>
        <taxon>Bacteroidota</taxon>
        <taxon>Flavobacteriia</taxon>
        <taxon>Flavobacteriales</taxon>
        <taxon>Flavobacteriaceae</taxon>
        <taxon>Aequorivita</taxon>
    </lineage>
</organism>
<evidence type="ECO:0000313" key="3">
    <source>
        <dbReference type="Proteomes" id="UP000184172"/>
    </source>
</evidence>
<keyword evidence="1" id="KW-0732">Signal</keyword>
<dbReference type="PANTHER" id="PTHR37841:SF1">
    <property type="entry name" value="DUF3298 DOMAIN-CONTAINING PROTEIN"/>
    <property type="match status" value="1"/>
</dbReference>
<accession>A0A1M6NK24</accession>
<dbReference type="RefSeq" id="WP_073221721.1">
    <property type="nucleotide sequence ID" value="NZ_FNNS01000033.1"/>
</dbReference>
<dbReference type="InterPro" id="IPR032774">
    <property type="entry name" value="WG_beta_rep"/>
</dbReference>
<evidence type="ECO:0000256" key="1">
    <source>
        <dbReference type="SAM" id="SignalP"/>
    </source>
</evidence>
<evidence type="ECO:0000313" key="2">
    <source>
        <dbReference type="EMBL" id="SHJ96057.1"/>
    </source>
</evidence>
<proteinExistence type="predicted"/>
<feature type="signal peptide" evidence="1">
    <location>
        <begin position="1"/>
        <end position="18"/>
    </location>
</feature>
<reference evidence="3" key="1">
    <citation type="submission" date="2016-11" db="EMBL/GenBank/DDBJ databases">
        <authorList>
            <person name="Varghese N."/>
            <person name="Submissions S."/>
        </authorList>
    </citation>
    <scope>NUCLEOTIDE SEQUENCE [LARGE SCALE GENOMIC DNA]</scope>
    <source>
        <strain evidence="3">DSM 26349</strain>
    </source>
</reference>
<protein>
    <submittedName>
        <fullName evidence="2">WG containing repeat-containing protein</fullName>
    </submittedName>
</protein>